<protein>
    <submittedName>
        <fullName evidence="3">Restriction endonuclease</fullName>
    </submittedName>
</protein>
<evidence type="ECO:0000256" key="1">
    <source>
        <dbReference type="SAM" id="Phobius"/>
    </source>
</evidence>
<feature type="transmembrane region" description="Helical" evidence="1">
    <location>
        <begin position="21"/>
        <end position="36"/>
    </location>
</feature>
<gene>
    <name evidence="3" type="ORF">Aocu_01370</name>
</gene>
<dbReference type="RefSeq" id="WP_052669868.1">
    <property type="nucleotide sequence ID" value="NZ_FUZK01000002.1"/>
</dbReference>
<sequence length="197" mass="22507">MKKDNLLSKSDIKFLVENKDIVIGSFGIAAIILATMDYGILYLILGVLLTMISLVMRGYTLYKTYKRNKRIEHTRMKYNFKKINTMDGYQFEKFVADSLKLIGYSTELTKKSGDFGIDVIAKTKNKVIGIQVKHYKSKVGYDAIKEVHAGGKIFKCNEYWVVISNNHGFTRQAKIGAEKLNIKLLDIDEFALMLDIK</sequence>
<dbReference type="InParanoid" id="A0A061A8L0"/>
<accession>A0A061A8L0</accession>
<dbReference type="InterPro" id="IPR011335">
    <property type="entry name" value="Restrct_endonuc-II-like"/>
</dbReference>
<dbReference type="PANTHER" id="PTHR30015:SF6">
    <property type="entry name" value="SLL1429 PROTEIN"/>
    <property type="match status" value="1"/>
</dbReference>
<keyword evidence="3" id="KW-0378">Hydrolase</keyword>
<organism evidence="3 4">
    <name type="scientific">Acholeplasma oculi</name>
    <dbReference type="NCBI Taxonomy" id="35623"/>
    <lineage>
        <taxon>Bacteria</taxon>
        <taxon>Bacillati</taxon>
        <taxon>Mycoplasmatota</taxon>
        <taxon>Mollicutes</taxon>
        <taxon>Acholeplasmatales</taxon>
        <taxon>Acholeplasmataceae</taxon>
        <taxon>Acholeplasma</taxon>
    </lineage>
</organism>
<evidence type="ECO:0000313" key="3">
    <source>
        <dbReference type="EMBL" id="CDR30210.1"/>
    </source>
</evidence>
<evidence type="ECO:0000259" key="2">
    <source>
        <dbReference type="Pfam" id="PF04471"/>
    </source>
</evidence>
<feature type="transmembrane region" description="Helical" evidence="1">
    <location>
        <begin position="42"/>
        <end position="62"/>
    </location>
</feature>
<keyword evidence="4" id="KW-1185">Reference proteome</keyword>
<dbReference type="PATRIC" id="fig|35623.3.peg.137"/>
<dbReference type="HOGENOM" id="CLU_101688_2_1_14"/>
<dbReference type="SUPFAM" id="SSF52980">
    <property type="entry name" value="Restriction endonuclease-like"/>
    <property type="match status" value="1"/>
</dbReference>
<feature type="domain" description="Restriction endonuclease type IV Mrr" evidence="2">
    <location>
        <begin position="83"/>
        <end position="193"/>
    </location>
</feature>
<keyword evidence="3" id="KW-0255">Endonuclease</keyword>
<keyword evidence="1" id="KW-0812">Transmembrane</keyword>
<dbReference type="Pfam" id="PF04471">
    <property type="entry name" value="Mrr_cat"/>
    <property type="match status" value="1"/>
</dbReference>
<dbReference type="Proteomes" id="UP000032434">
    <property type="component" value="Chromosome 1"/>
</dbReference>
<dbReference type="AlphaFoldDB" id="A0A061A8L0"/>
<keyword evidence="1" id="KW-0472">Membrane</keyword>
<dbReference type="GO" id="GO:0003677">
    <property type="term" value="F:DNA binding"/>
    <property type="evidence" value="ECO:0007669"/>
    <property type="project" value="InterPro"/>
</dbReference>
<dbReference type="InterPro" id="IPR007560">
    <property type="entry name" value="Restrct_endonuc_IV_Mrr"/>
</dbReference>
<dbReference type="InterPro" id="IPR011856">
    <property type="entry name" value="tRNA_endonuc-like_dom_sf"/>
</dbReference>
<evidence type="ECO:0000313" key="4">
    <source>
        <dbReference type="Proteomes" id="UP000032434"/>
    </source>
</evidence>
<dbReference type="Gene3D" id="3.40.1350.10">
    <property type="match status" value="1"/>
</dbReference>
<keyword evidence="3" id="KW-0540">Nuclease</keyword>
<dbReference type="GO" id="GO:0009307">
    <property type="term" value="P:DNA restriction-modification system"/>
    <property type="evidence" value="ECO:0007669"/>
    <property type="project" value="InterPro"/>
</dbReference>
<dbReference type="InterPro" id="IPR052906">
    <property type="entry name" value="Type_IV_Methyl-Rstrct_Enzyme"/>
</dbReference>
<reference evidence="4" key="1">
    <citation type="submission" date="2014-05" db="EMBL/GenBank/DDBJ databases">
        <authorList>
            <person name="Kube M."/>
        </authorList>
    </citation>
    <scope>NUCLEOTIDE SEQUENCE [LARGE SCALE GENOMIC DNA]</scope>
</reference>
<proteinExistence type="predicted"/>
<dbReference type="PANTHER" id="PTHR30015">
    <property type="entry name" value="MRR RESTRICTION SYSTEM PROTEIN"/>
    <property type="match status" value="1"/>
</dbReference>
<keyword evidence="1" id="KW-1133">Transmembrane helix</keyword>
<dbReference type="GO" id="GO:0015666">
    <property type="term" value="F:restriction endodeoxyribonuclease activity"/>
    <property type="evidence" value="ECO:0007669"/>
    <property type="project" value="TreeGrafter"/>
</dbReference>
<dbReference type="KEGG" id="aoc:Aocu_01370"/>
<dbReference type="EMBL" id="LK028559">
    <property type="protein sequence ID" value="CDR30210.1"/>
    <property type="molecule type" value="Genomic_DNA"/>
</dbReference>
<name>A0A061A8L0_9MOLU</name>
<dbReference type="OrthoDB" id="71979at2"/>